<gene>
    <name evidence="1" type="ORF">EVAR_24057_1</name>
</gene>
<dbReference type="Proteomes" id="UP000299102">
    <property type="component" value="Unassembled WGS sequence"/>
</dbReference>
<comment type="caution">
    <text evidence="1">The sequence shown here is derived from an EMBL/GenBank/DDBJ whole genome shotgun (WGS) entry which is preliminary data.</text>
</comment>
<name>A0A4C1VTQ5_EUMVA</name>
<evidence type="ECO:0000313" key="2">
    <source>
        <dbReference type="Proteomes" id="UP000299102"/>
    </source>
</evidence>
<evidence type="ECO:0000313" key="1">
    <source>
        <dbReference type="EMBL" id="GBP41697.1"/>
    </source>
</evidence>
<proteinExistence type="predicted"/>
<accession>A0A4C1VTQ5</accession>
<dbReference type="AlphaFoldDB" id="A0A4C1VTQ5"/>
<organism evidence="1 2">
    <name type="scientific">Eumeta variegata</name>
    <name type="common">Bagworm moth</name>
    <name type="synonym">Eumeta japonica</name>
    <dbReference type="NCBI Taxonomy" id="151549"/>
    <lineage>
        <taxon>Eukaryota</taxon>
        <taxon>Metazoa</taxon>
        <taxon>Ecdysozoa</taxon>
        <taxon>Arthropoda</taxon>
        <taxon>Hexapoda</taxon>
        <taxon>Insecta</taxon>
        <taxon>Pterygota</taxon>
        <taxon>Neoptera</taxon>
        <taxon>Endopterygota</taxon>
        <taxon>Lepidoptera</taxon>
        <taxon>Glossata</taxon>
        <taxon>Ditrysia</taxon>
        <taxon>Tineoidea</taxon>
        <taxon>Psychidae</taxon>
        <taxon>Oiketicinae</taxon>
        <taxon>Eumeta</taxon>
    </lineage>
</organism>
<dbReference type="EMBL" id="BGZK01000404">
    <property type="protein sequence ID" value="GBP41697.1"/>
    <property type="molecule type" value="Genomic_DNA"/>
</dbReference>
<reference evidence="1 2" key="1">
    <citation type="journal article" date="2019" name="Commun. Biol.">
        <title>The bagworm genome reveals a unique fibroin gene that provides high tensile strength.</title>
        <authorList>
            <person name="Kono N."/>
            <person name="Nakamura H."/>
            <person name="Ohtoshi R."/>
            <person name="Tomita M."/>
            <person name="Numata K."/>
            <person name="Arakawa K."/>
        </authorList>
    </citation>
    <scope>NUCLEOTIDE SEQUENCE [LARGE SCALE GENOMIC DNA]</scope>
</reference>
<protein>
    <submittedName>
        <fullName evidence="1">Uncharacterized protein</fullName>
    </submittedName>
</protein>
<keyword evidence="2" id="KW-1185">Reference proteome</keyword>
<sequence>MAVLLRTAADADRRTGILEILAVVLWEKKDRPLHEFSTDQVVGPVKTMRSFSTGQKPLQLSRFVGNKILQGNASDK</sequence>